<dbReference type="Pfam" id="PF00685">
    <property type="entry name" value="Sulfotransfer_1"/>
    <property type="match status" value="1"/>
</dbReference>
<keyword evidence="3" id="KW-1185">Reference proteome</keyword>
<dbReference type="AlphaFoldDB" id="A0A1I0MMN3"/>
<organism evidence="2 3">
    <name type="scientific">Aliiroseovarius sediminilitoris</name>
    <dbReference type="NCBI Taxonomy" id="1173584"/>
    <lineage>
        <taxon>Bacteria</taxon>
        <taxon>Pseudomonadati</taxon>
        <taxon>Pseudomonadota</taxon>
        <taxon>Alphaproteobacteria</taxon>
        <taxon>Rhodobacterales</taxon>
        <taxon>Paracoccaceae</taxon>
        <taxon>Aliiroseovarius</taxon>
    </lineage>
</organism>
<dbReference type="GO" id="GO:0008146">
    <property type="term" value="F:sulfotransferase activity"/>
    <property type="evidence" value="ECO:0007669"/>
    <property type="project" value="InterPro"/>
</dbReference>
<keyword evidence="2" id="KW-0808">Transferase</keyword>
<proteinExistence type="predicted"/>
<evidence type="ECO:0000259" key="1">
    <source>
        <dbReference type="Pfam" id="PF00685"/>
    </source>
</evidence>
<dbReference type="InterPro" id="IPR027417">
    <property type="entry name" value="P-loop_NTPase"/>
</dbReference>
<evidence type="ECO:0000313" key="2">
    <source>
        <dbReference type="EMBL" id="SEV88895.1"/>
    </source>
</evidence>
<dbReference type="EMBL" id="FOJB01000001">
    <property type="protein sequence ID" value="SEV88895.1"/>
    <property type="molecule type" value="Genomic_DNA"/>
</dbReference>
<dbReference type="SUPFAM" id="SSF52540">
    <property type="entry name" value="P-loop containing nucleoside triphosphate hydrolases"/>
    <property type="match status" value="1"/>
</dbReference>
<evidence type="ECO:0000313" key="3">
    <source>
        <dbReference type="Proteomes" id="UP000199650"/>
    </source>
</evidence>
<accession>A0A1I0MMN3</accession>
<gene>
    <name evidence="2" type="ORF">SAMN05444851_0118</name>
</gene>
<feature type="domain" description="Sulfotransferase" evidence="1">
    <location>
        <begin position="8"/>
        <end position="176"/>
    </location>
</feature>
<dbReference type="Gene3D" id="3.40.50.300">
    <property type="entry name" value="P-loop containing nucleotide triphosphate hydrolases"/>
    <property type="match status" value="1"/>
</dbReference>
<dbReference type="RefSeq" id="WP_091427367.1">
    <property type="nucleotide sequence ID" value="NZ_FOJB01000001.1"/>
</dbReference>
<protein>
    <submittedName>
        <fullName evidence="2">Sulfotransferase domain-containing protein</fullName>
    </submittedName>
</protein>
<name>A0A1I0MMN3_9RHOB</name>
<dbReference type="STRING" id="1173584.SAMN05444851_0118"/>
<dbReference type="Proteomes" id="UP000199650">
    <property type="component" value="Unassembled WGS sequence"/>
</dbReference>
<dbReference type="InterPro" id="IPR000863">
    <property type="entry name" value="Sulfotransferase_dom"/>
</dbReference>
<sequence>MPKIFLHIGTHKTGSTSIQEAFQGYDDGQTIYADLGFANHSIPVYTAYSGRHQRYHIWRGAGSEAKERLRIESKKNIASFLDRVDRENIIISGEDISQLPEEGLIEFHNELKKVSSDIEVIVYVRNPVSFMTSDMQEFVKSGQNMAKPVSPNYRPRIEKFIRHFGRENVNIREFSPEVLKNGDIVQDFSEVIGVDTPGNSRRTNVSLSTDALRVVYLTNQLISVGAEADTILAARKKFIEHVRLLLPGKFVLPPALIAPLVDQQDIDWLYSVSSIDFRTDQEQDKEFDPKELRKYMSQPVEEALDKIRNYLIDAHRLKSPPADTRFLIARYFMAFLNTTNRPNVDSIKHKYRQSSRLRLLGRKLGFR</sequence>
<reference evidence="2 3" key="1">
    <citation type="submission" date="2016-10" db="EMBL/GenBank/DDBJ databases">
        <authorList>
            <person name="de Groot N.N."/>
        </authorList>
    </citation>
    <scope>NUCLEOTIDE SEQUENCE [LARGE SCALE GENOMIC DNA]</scope>
    <source>
        <strain evidence="2 3">DSM 29439</strain>
    </source>
</reference>
<dbReference type="OrthoDB" id="7527830at2"/>